<accession>A0A507BZR5</accession>
<feature type="compositionally biased region" description="Polar residues" evidence="1">
    <location>
        <begin position="1196"/>
        <end position="1214"/>
    </location>
</feature>
<dbReference type="RefSeq" id="XP_031023786.1">
    <property type="nucleotide sequence ID" value="XM_031170249.1"/>
</dbReference>
<keyword evidence="3" id="KW-1185">Reference proteome</keyword>
<evidence type="ECO:0000256" key="1">
    <source>
        <dbReference type="SAM" id="MobiDB-lite"/>
    </source>
</evidence>
<proteinExistence type="predicted"/>
<feature type="compositionally biased region" description="Acidic residues" evidence="1">
    <location>
        <begin position="493"/>
        <end position="502"/>
    </location>
</feature>
<feature type="compositionally biased region" description="Basic and acidic residues" evidence="1">
    <location>
        <begin position="705"/>
        <end position="722"/>
    </location>
</feature>
<feature type="region of interest" description="Disordered" evidence="1">
    <location>
        <begin position="679"/>
        <end position="742"/>
    </location>
</feature>
<feature type="compositionally biased region" description="Polar residues" evidence="1">
    <location>
        <begin position="779"/>
        <end position="788"/>
    </location>
</feature>
<dbReference type="GeneID" id="42005546"/>
<reference evidence="2 3" key="1">
    <citation type="journal article" date="2019" name="Sci. Rep.">
        <title>Comparative genomics of chytrid fungi reveal insights into the obligate biotrophic and pathogenic lifestyle of Synchytrium endobioticum.</title>
        <authorList>
            <person name="van de Vossenberg B.T.L.H."/>
            <person name="Warris S."/>
            <person name="Nguyen H.D.T."/>
            <person name="van Gent-Pelzer M.P.E."/>
            <person name="Joly D.L."/>
            <person name="van de Geest H.C."/>
            <person name="Bonants P.J.M."/>
            <person name="Smith D.S."/>
            <person name="Levesque C.A."/>
            <person name="van der Lee T.A.J."/>
        </authorList>
    </citation>
    <scope>NUCLEOTIDE SEQUENCE [LARGE SCALE GENOMIC DNA]</scope>
    <source>
        <strain evidence="2 3">JEL517</strain>
    </source>
</reference>
<feature type="region of interest" description="Disordered" evidence="1">
    <location>
        <begin position="778"/>
        <end position="1023"/>
    </location>
</feature>
<feature type="compositionally biased region" description="Low complexity" evidence="1">
    <location>
        <begin position="611"/>
        <end position="624"/>
    </location>
</feature>
<dbReference type="EMBL" id="QEAO01000028">
    <property type="protein sequence ID" value="TPX32608.1"/>
    <property type="molecule type" value="Genomic_DNA"/>
</dbReference>
<feature type="region of interest" description="Disordered" evidence="1">
    <location>
        <begin position="266"/>
        <end position="296"/>
    </location>
</feature>
<feature type="compositionally biased region" description="Basic and acidic residues" evidence="1">
    <location>
        <begin position="561"/>
        <end position="592"/>
    </location>
</feature>
<dbReference type="OrthoDB" id="2162524at2759"/>
<feature type="region of interest" description="Disordered" evidence="1">
    <location>
        <begin position="1187"/>
        <end position="1214"/>
    </location>
</feature>
<feature type="compositionally biased region" description="Basic and acidic residues" evidence="1">
    <location>
        <begin position="962"/>
        <end position="974"/>
    </location>
</feature>
<feature type="region of interest" description="Disordered" evidence="1">
    <location>
        <begin position="339"/>
        <end position="665"/>
    </location>
</feature>
<name>A0A507BZR5_9FUNG</name>
<feature type="compositionally biased region" description="Basic and acidic residues" evidence="1">
    <location>
        <begin position="908"/>
        <end position="946"/>
    </location>
</feature>
<feature type="compositionally biased region" description="Basic and acidic residues" evidence="1">
    <location>
        <begin position="228"/>
        <end position="248"/>
    </location>
</feature>
<feature type="compositionally biased region" description="Low complexity" evidence="1">
    <location>
        <begin position="887"/>
        <end position="902"/>
    </location>
</feature>
<feature type="compositionally biased region" description="Basic and acidic residues" evidence="1">
    <location>
        <begin position="280"/>
        <end position="296"/>
    </location>
</feature>
<comment type="caution">
    <text evidence="2">The sequence shown here is derived from an EMBL/GenBank/DDBJ whole genome shotgun (WGS) entry which is preliminary data.</text>
</comment>
<feature type="compositionally biased region" description="Polar residues" evidence="1">
    <location>
        <begin position="987"/>
        <end position="1001"/>
    </location>
</feature>
<feature type="compositionally biased region" description="Basic and acidic residues" evidence="1">
    <location>
        <begin position="455"/>
        <end position="465"/>
    </location>
</feature>
<evidence type="ECO:0000313" key="2">
    <source>
        <dbReference type="EMBL" id="TPX32608.1"/>
    </source>
</evidence>
<evidence type="ECO:0000313" key="3">
    <source>
        <dbReference type="Proteomes" id="UP000319731"/>
    </source>
</evidence>
<feature type="compositionally biased region" description="Polar residues" evidence="1">
    <location>
        <begin position="479"/>
        <end position="490"/>
    </location>
</feature>
<feature type="compositionally biased region" description="Basic and acidic residues" evidence="1">
    <location>
        <begin position="539"/>
        <end position="552"/>
    </location>
</feature>
<feature type="compositionally biased region" description="Low complexity" evidence="1">
    <location>
        <begin position="840"/>
        <end position="851"/>
    </location>
</feature>
<protein>
    <submittedName>
        <fullName evidence="2">Uncharacterized protein</fullName>
    </submittedName>
</protein>
<feature type="compositionally biased region" description="Low complexity" evidence="1">
    <location>
        <begin position="518"/>
        <end position="528"/>
    </location>
</feature>
<organism evidence="2 3">
    <name type="scientific">Synchytrium microbalum</name>
    <dbReference type="NCBI Taxonomy" id="1806994"/>
    <lineage>
        <taxon>Eukaryota</taxon>
        <taxon>Fungi</taxon>
        <taxon>Fungi incertae sedis</taxon>
        <taxon>Chytridiomycota</taxon>
        <taxon>Chytridiomycota incertae sedis</taxon>
        <taxon>Chytridiomycetes</taxon>
        <taxon>Synchytriales</taxon>
        <taxon>Synchytriaceae</taxon>
        <taxon>Synchytrium</taxon>
    </lineage>
</organism>
<dbReference type="STRING" id="1806994.A0A507BZR5"/>
<feature type="compositionally biased region" description="Low complexity" evidence="1">
    <location>
        <begin position="789"/>
        <end position="800"/>
    </location>
</feature>
<gene>
    <name evidence="2" type="ORF">SmJEL517_g04321</name>
</gene>
<sequence>MPAPATGGNRQQMAPTIPKPVTLIDHFNHAPQQRVIDRRGQGSYGNYDIMIIPKMVRDPIPLPVDKLLKLPTIEDGVKVVKMWQEGAAIAARDAAIKARKAEMERPSSNDEGADDGRMVVFTEEGIDFFSTLPYVPPPPPPTSVRLVEPWARPVYFPSRHKTLPVEFPRNERAGVWRAAIKFNKPEVVEAADRNVRNMIENDATLSSRWVLRYKVPTEDLRRRRQVRKREMEERAKRDLDERNKLGSRDDLREAAMAAINKALPALPPSADIPNVAEPTNVDRERRSSHSSFMDKRPLFPALKGSRMSMVSSDSLNDNKTLKTVKSVSFAEDVKVVRTEVEFSRDEEDDEGEDDEDEPEEDDDDTDEVAEIYDDVIVKDDVKDTPTPLFMKSVTSPTDAKPSAVKSPVTGKPIAAEILKISPKSPVDTEDDEEYFERRRRARAAREQQEREEEEKERQQKEEELQKQQQQKPPEPQPQSRLMSRLTATLTNKDDEEQDDDDTVVLVKSKPKPEPSPPVTESKPASSPAPATPGAKFVFPKHDEDKPAFESKTKPANSPESVKPKVEPQRIVLEDKSFKRDEPTPPPKDEGSSTKRILFPKVEEDHKPKWASNSSDRTSVTSVRSMVEHSDETISLPERPSIVSEATQKPDLSYKPKPSSGGALDYESLIRLREEKLRARGVVPSISDLDPSEVENPTQRSAPSPSRRDADPPRRDSSRDDSGSKLLQRVPTGKGKGNLDYESLIRLREDKLKAKGIAPSMNDLEPDEVDTSVVKPVETSKATVLSKQVTASPTPASSTSSGNTEPKRFVFPKHDEEDKKWTKSSRSADIESPSSIKSGRDSVAAVVDSAAVKPSTPQVESSKVVENPVERPSVTVETPKPSQSLTVSSTAPASATPPASAATTDDESSDGKSKKSHIWDKMTRKNKDEKPADMKLDAKNAAKDDSKSNASDDESSSIKPKTKLWDRMKGGKKDSPTSPIEETPPSPVTKQQQAPPIPSSATKPEPQRAKTIEAPSVASITKQAIPRNYSTESISQPPPRVVTIPNIDLLDPDLEDYDPYTNASTPASTNPKFAQLNQWKRGMALQVAQDASFSVAKKSNFKHSTVEDMTQFANRRESTATIIIESSSSRTGRKMGAPVVETIREPSPPPVSRFLNAFDVQKLQQESAPPPPVVAAVVTPAIETSTTKPAAVPASPAINTSQSLSGNTTLSASNSTLPSVMSVTNVSSIADDDKKKKGSAFGGMFKKSTKTSTAAASVAEVAEENTNEGGDPSTDTFKAEVSLKGIKCDIRVEDFQLFCDESGKKGKPLKHFFPIELRNVIAAVCKNDEVVVHACTRRKGGRAGSKLKKMSFQFQGSLKAKIWSEDLMNLVYGDHYDQVTKTIVVVLTDKFDKDDAPKMITKYMRPVWEVVDKPIEVKAVQFNEFSVANVLGTLDWTKVSNVVCLNTDFAPRLAQVLVRNQWSTGPVNLPCEPDPVDASLSILKSMIGSSKKGVIHVTSLHPKRDENKLGAMFKSAFKK</sequence>
<feature type="region of interest" description="Disordered" evidence="1">
    <location>
        <begin position="224"/>
        <end position="248"/>
    </location>
</feature>
<feature type="compositionally biased region" description="Basic and acidic residues" evidence="1">
    <location>
        <begin position="804"/>
        <end position="828"/>
    </location>
</feature>
<feature type="compositionally biased region" description="Acidic residues" evidence="1">
    <location>
        <begin position="344"/>
        <end position="373"/>
    </location>
</feature>
<dbReference type="Proteomes" id="UP000319731">
    <property type="component" value="Unassembled WGS sequence"/>
</dbReference>